<dbReference type="NCBIfam" id="TIGR03534">
    <property type="entry name" value="RF_mod_PrmC"/>
    <property type="match status" value="1"/>
</dbReference>
<dbReference type="InterPro" id="IPR040758">
    <property type="entry name" value="PrmC_N"/>
</dbReference>
<dbReference type="NCBIfam" id="TIGR00536">
    <property type="entry name" value="hemK_fam"/>
    <property type="match status" value="1"/>
</dbReference>
<comment type="caution">
    <text evidence="8">The sequence shown here is derived from an EMBL/GenBank/DDBJ whole genome shotgun (WGS) entry which is preliminary data.</text>
</comment>
<keyword evidence="1 5" id="KW-0489">Methyltransferase</keyword>
<dbReference type="EMBL" id="BJZV01000015">
    <property type="protein sequence ID" value="GEP11051.1"/>
    <property type="molecule type" value="Genomic_DNA"/>
</dbReference>
<dbReference type="Gene3D" id="3.40.50.150">
    <property type="entry name" value="Vaccinia Virus protein VP39"/>
    <property type="match status" value="1"/>
</dbReference>
<comment type="function">
    <text evidence="5">Methylates the class 1 translation termination release factors RF1/PrfA and RF2/PrfB on the glutamine residue of the universally conserved GGQ motif.</text>
</comment>
<evidence type="ECO:0000313" key="9">
    <source>
        <dbReference type="Proteomes" id="UP000321750"/>
    </source>
</evidence>
<dbReference type="HAMAP" id="MF_02126">
    <property type="entry name" value="RF_methyltr_PrmC"/>
    <property type="match status" value="1"/>
</dbReference>
<evidence type="ECO:0000256" key="3">
    <source>
        <dbReference type="ARBA" id="ARBA00022691"/>
    </source>
</evidence>
<feature type="binding site" evidence="5">
    <location>
        <position position="150"/>
    </location>
    <ligand>
        <name>S-adenosyl-L-methionine</name>
        <dbReference type="ChEBI" id="CHEBI:59789"/>
    </ligand>
</feature>
<feature type="binding site" evidence="5">
    <location>
        <begin position="127"/>
        <end position="131"/>
    </location>
    <ligand>
        <name>S-adenosyl-L-methionine</name>
        <dbReference type="ChEBI" id="CHEBI:59789"/>
    </ligand>
</feature>
<dbReference type="OrthoDB" id="9800643at2"/>
<evidence type="ECO:0000259" key="6">
    <source>
        <dbReference type="Pfam" id="PF05175"/>
    </source>
</evidence>
<dbReference type="CDD" id="cd02440">
    <property type="entry name" value="AdoMet_MTases"/>
    <property type="match status" value="1"/>
</dbReference>
<feature type="binding site" evidence="5">
    <location>
        <begin position="193"/>
        <end position="196"/>
    </location>
    <ligand>
        <name>substrate</name>
    </ligand>
</feature>
<feature type="binding site" evidence="5">
    <location>
        <position position="193"/>
    </location>
    <ligand>
        <name>S-adenosyl-L-methionine</name>
        <dbReference type="ChEBI" id="CHEBI:59789"/>
    </ligand>
</feature>
<dbReference type="PANTHER" id="PTHR18895">
    <property type="entry name" value="HEMK METHYLTRANSFERASE"/>
    <property type="match status" value="1"/>
</dbReference>
<comment type="similarity">
    <text evidence="5">Belongs to the protein N5-glutamine methyltransferase family. PrmC subfamily.</text>
</comment>
<dbReference type="InterPro" id="IPR050320">
    <property type="entry name" value="N5-glutamine_MTase"/>
</dbReference>
<gene>
    <name evidence="5 8" type="primary">prmC</name>
    <name evidence="8" type="ORF">MGN01_28960</name>
</gene>
<dbReference type="InterPro" id="IPR002052">
    <property type="entry name" value="DNA_methylase_N6_adenine_CS"/>
</dbReference>
<comment type="catalytic activity">
    <reaction evidence="4 5">
        <text>L-glutaminyl-[peptide chain release factor] + S-adenosyl-L-methionine = N(5)-methyl-L-glutaminyl-[peptide chain release factor] + S-adenosyl-L-homocysteine + H(+)</text>
        <dbReference type="Rhea" id="RHEA:42896"/>
        <dbReference type="Rhea" id="RHEA-COMP:10271"/>
        <dbReference type="Rhea" id="RHEA-COMP:10272"/>
        <dbReference type="ChEBI" id="CHEBI:15378"/>
        <dbReference type="ChEBI" id="CHEBI:30011"/>
        <dbReference type="ChEBI" id="CHEBI:57856"/>
        <dbReference type="ChEBI" id="CHEBI:59789"/>
        <dbReference type="ChEBI" id="CHEBI:61891"/>
        <dbReference type="EC" id="2.1.1.297"/>
    </reaction>
</comment>
<evidence type="ECO:0000256" key="4">
    <source>
        <dbReference type="ARBA" id="ARBA00048391"/>
    </source>
</evidence>
<dbReference type="InterPro" id="IPR019874">
    <property type="entry name" value="RF_methyltr_PrmC"/>
</dbReference>
<dbReference type="GO" id="GO:0003676">
    <property type="term" value="F:nucleic acid binding"/>
    <property type="evidence" value="ECO:0007669"/>
    <property type="project" value="InterPro"/>
</dbReference>
<dbReference type="GO" id="GO:0102559">
    <property type="term" value="F:peptide chain release factor N(5)-glutamine methyltransferase activity"/>
    <property type="evidence" value="ECO:0007669"/>
    <property type="project" value="UniProtKB-EC"/>
</dbReference>
<feature type="domain" description="Release factor glutamine methyltransferase N-terminal" evidence="7">
    <location>
        <begin position="16"/>
        <end position="83"/>
    </location>
</feature>
<proteinExistence type="inferred from homology"/>
<keyword evidence="9" id="KW-1185">Reference proteome</keyword>
<dbReference type="RefSeq" id="WP_147047429.1">
    <property type="nucleotide sequence ID" value="NZ_BJZV01000015.1"/>
</dbReference>
<dbReference type="PROSITE" id="PS00092">
    <property type="entry name" value="N6_MTASE"/>
    <property type="match status" value="1"/>
</dbReference>
<dbReference type="Pfam" id="PF17827">
    <property type="entry name" value="PrmC_N"/>
    <property type="match status" value="1"/>
</dbReference>
<reference evidence="8 9" key="1">
    <citation type="submission" date="2019-07" db="EMBL/GenBank/DDBJ databases">
        <title>Whole genome shotgun sequence of Methylobacterium gnaphalii NBRC 107716.</title>
        <authorList>
            <person name="Hosoyama A."/>
            <person name="Uohara A."/>
            <person name="Ohji S."/>
            <person name="Ichikawa N."/>
        </authorList>
    </citation>
    <scope>NUCLEOTIDE SEQUENCE [LARGE SCALE GENOMIC DNA]</scope>
    <source>
        <strain evidence="8 9">NBRC 107716</strain>
    </source>
</reference>
<dbReference type="Pfam" id="PF05175">
    <property type="entry name" value="MTS"/>
    <property type="match status" value="1"/>
</dbReference>
<feature type="domain" description="Methyltransferase small" evidence="6">
    <location>
        <begin position="117"/>
        <end position="200"/>
    </location>
</feature>
<keyword evidence="3 5" id="KW-0949">S-adenosyl-L-methionine</keyword>
<dbReference type="InterPro" id="IPR004556">
    <property type="entry name" value="HemK-like"/>
</dbReference>
<dbReference type="Proteomes" id="UP000321750">
    <property type="component" value="Unassembled WGS sequence"/>
</dbReference>
<dbReference type="GO" id="GO:0032259">
    <property type="term" value="P:methylation"/>
    <property type="evidence" value="ECO:0007669"/>
    <property type="project" value="UniProtKB-KW"/>
</dbReference>
<dbReference type="Gene3D" id="1.10.8.10">
    <property type="entry name" value="DNA helicase RuvA subunit, C-terminal domain"/>
    <property type="match status" value="1"/>
</dbReference>
<accession>A0A512JM62</accession>
<sequence>MTIAFEPGLSRATARIRMAEELERTGIAEGRGDARFLLLHLLGLTQTDLSLRGNEPIGPVGAETLTDALQRRLAGEPVARILGEWEFRGLTFALSPETLVPRPDTETLVDTALRLVAHPSPTVLDLGTGSGCILVALLSAWPGARGIGIDRSQDAVATARRNAAANGVADRSLFLRGDWCEAVRGPFDLIVSNPPYIASSVIPTLAEEVREHDPMAGLDGGADGLDAYRSIIGALGTRPELLAPGGRLMLEIGYDQAETVGALAPGAGLVVEGIARDLAGHSRVVTLRPSSDVTSACNTGA</sequence>
<organism evidence="8 9">
    <name type="scientific">Methylobacterium gnaphalii</name>
    <dbReference type="NCBI Taxonomy" id="1010610"/>
    <lineage>
        <taxon>Bacteria</taxon>
        <taxon>Pseudomonadati</taxon>
        <taxon>Pseudomonadota</taxon>
        <taxon>Alphaproteobacteria</taxon>
        <taxon>Hyphomicrobiales</taxon>
        <taxon>Methylobacteriaceae</taxon>
        <taxon>Methylobacterium</taxon>
    </lineage>
</organism>
<dbReference type="AlphaFoldDB" id="A0A512JM62"/>
<dbReference type="SUPFAM" id="SSF53335">
    <property type="entry name" value="S-adenosyl-L-methionine-dependent methyltransferases"/>
    <property type="match status" value="1"/>
</dbReference>
<protein>
    <recommendedName>
        <fullName evidence="5">Release factor glutamine methyltransferase</fullName>
        <shortName evidence="5">RF MTase</shortName>
        <ecNumber evidence="5">2.1.1.297</ecNumber>
    </recommendedName>
    <alternativeName>
        <fullName evidence="5">N5-glutamine methyltransferase PrmC</fullName>
    </alternativeName>
    <alternativeName>
        <fullName evidence="5">Protein-(glutamine-N5) MTase PrmC</fullName>
    </alternativeName>
    <alternativeName>
        <fullName evidence="5">Protein-glutamine N-methyltransferase PrmC</fullName>
    </alternativeName>
</protein>
<keyword evidence="2 5" id="KW-0808">Transferase</keyword>
<evidence type="ECO:0000313" key="8">
    <source>
        <dbReference type="EMBL" id="GEP11051.1"/>
    </source>
</evidence>
<dbReference type="EC" id="2.1.1.297" evidence="5"/>
<name>A0A512JM62_9HYPH</name>
<dbReference type="PANTHER" id="PTHR18895:SF74">
    <property type="entry name" value="MTRF1L RELEASE FACTOR GLUTAMINE METHYLTRANSFERASE"/>
    <property type="match status" value="1"/>
</dbReference>
<evidence type="ECO:0000256" key="2">
    <source>
        <dbReference type="ARBA" id="ARBA00022679"/>
    </source>
</evidence>
<dbReference type="InterPro" id="IPR007848">
    <property type="entry name" value="Small_mtfrase_dom"/>
</dbReference>
<dbReference type="InterPro" id="IPR029063">
    <property type="entry name" value="SAM-dependent_MTases_sf"/>
</dbReference>
<evidence type="ECO:0000259" key="7">
    <source>
        <dbReference type="Pfam" id="PF17827"/>
    </source>
</evidence>
<feature type="binding site" evidence="5">
    <location>
        <position position="179"/>
    </location>
    <ligand>
        <name>S-adenosyl-L-methionine</name>
        <dbReference type="ChEBI" id="CHEBI:59789"/>
    </ligand>
</feature>
<evidence type="ECO:0000256" key="1">
    <source>
        <dbReference type="ARBA" id="ARBA00022603"/>
    </source>
</evidence>
<evidence type="ECO:0000256" key="5">
    <source>
        <dbReference type="HAMAP-Rule" id="MF_02126"/>
    </source>
</evidence>